<evidence type="ECO:0000259" key="3">
    <source>
        <dbReference type="PROSITE" id="PS50222"/>
    </source>
</evidence>
<dbReference type="InterPro" id="IPR002048">
    <property type="entry name" value="EF_hand_dom"/>
</dbReference>
<dbReference type="PROSITE" id="PS50222">
    <property type="entry name" value="EF_HAND_2"/>
    <property type="match status" value="1"/>
</dbReference>
<evidence type="ECO:0000313" key="4">
    <source>
        <dbReference type="EMBL" id="OJJ50911.1"/>
    </source>
</evidence>
<keyword evidence="1 2" id="KW-0732">Signal</keyword>
<feature type="domain" description="EF-hand" evidence="3">
    <location>
        <begin position="88"/>
        <end position="123"/>
    </location>
</feature>
<evidence type="ECO:0000313" key="5">
    <source>
        <dbReference type="Proteomes" id="UP000184188"/>
    </source>
</evidence>
<dbReference type="AlphaFoldDB" id="A0A1L9SUW4"/>
<dbReference type="Proteomes" id="UP000184188">
    <property type="component" value="Unassembled WGS sequence"/>
</dbReference>
<dbReference type="GO" id="GO:0005509">
    <property type="term" value="F:calcium ion binding"/>
    <property type="evidence" value="ECO:0007669"/>
    <property type="project" value="InterPro"/>
</dbReference>
<feature type="signal peptide" evidence="2">
    <location>
        <begin position="1"/>
        <end position="21"/>
    </location>
</feature>
<gene>
    <name evidence="4" type="ORF">ASPZODRAFT_148297</name>
</gene>
<keyword evidence="5" id="KW-1185">Reference proteome</keyword>
<dbReference type="RefSeq" id="XP_022585421.1">
    <property type="nucleotide sequence ID" value="XM_022725351.1"/>
</dbReference>
<dbReference type="EMBL" id="KV878336">
    <property type="protein sequence ID" value="OJJ50911.1"/>
    <property type="molecule type" value="Genomic_DNA"/>
</dbReference>
<organism evidence="4 5">
    <name type="scientific">Penicilliopsis zonata CBS 506.65</name>
    <dbReference type="NCBI Taxonomy" id="1073090"/>
    <lineage>
        <taxon>Eukaryota</taxon>
        <taxon>Fungi</taxon>
        <taxon>Dikarya</taxon>
        <taxon>Ascomycota</taxon>
        <taxon>Pezizomycotina</taxon>
        <taxon>Eurotiomycetes</taxon>
        <taxon>Eurotiomycetidae</taxon>
        <taxon>Eurotiales</taxon>
        <taxon>Aspergillaceae</taxon>
        <taxon>Penicilliopsis</taxon>
    </lineage>
</organism>
<evidence type="ECO:0000256" key="2">
    <source>
        <dbReference type="SAM" id="SignalP"/>
    </source>
</evidence>
<dbReference type="PANTHER" id="PTHR19237:SF20">
    <property type="entry name" value="NUCLEOBINDIN 1"/>
    <property type="match status" value="1"/>
</dbReference>
<name>A0A1L9SUW4_9EURO</name>
<sequence>MLFPFLGLGAALLALSTTASAHGSHGDASDEKDWATRHMIEEHHIDTFDAGAFFSLHDFDTSGAWTADEVRKMYGLDDESNAGVSEDRKQRAVREVFAVFDPSNTGVISRNQWLRLLDDGVRLPDLGYGPGHHGDDEYEYEIHHFEKYHGEDATEEELTHPEDIEHFRKHDEEELAQFKLEQLENMQIVEANIPQKFLRNA</sequence>
<dbReference type="PANTHER" id="PTHR19237">
    <property type="entry name" value="NUCLEOBINDIN"/>
    <property type="match status" value="1"/>
</dbReference>
<dbReference type="InterPro" id="IPR011992">
    <property type="entry name" value="EF-hand-dom_pair"/>
</dbReference>
<dbReference type="OrthoDB" id="289247at2759"/>
<accession>A0A1L9SUW4</accession>
<proteinExistence type="predicted"/>
<dbReference type="VEuPathDB" id="FungiDB:ASPZODRAFT_148297"/>
<reference evidence="5" key="1">
    <citation type="journal article" date="2017" name="Genome Biol.">
        <title>Comparative genomics reveals high biological diversity and specific adaptations in the industrially and medically important fungal genus Aspergillus.</title>
        <authorList>
            <person name="de Vries R.P."/>
            <person name="Riley R."/>
            <person name="Wiebenga A."/>
            <person name="Aguilar-Osorio G."/>
            <person name="Amillis S."/>
            <person name="Uchima C.A."/>
            <person name="Anderluh G."/>
            <person name="Asadollahi M."/>
            <person name="Askin M."/>
            <person name="Barry K."/>
            <person name="Battaglia E."/>
            <person name="Bayram O."/>
            <person name="Benocci T."/>
            <person name="Braus-Stromeyer S.A."/>
            <person name="Caldana C."/>
            <person name="Canovas D."/>
            <person name="Cerqueira G.C."/>
            <person name="Chen F."/>
            <person name="Chen W."/>
            <person name="Choi C."/>
            <person name="Clum A."/>
            <person name="Dos Santos R.A."/>
            <person name="Damasio A.R."/>
            <person name="Diallinas G."/>
            <person name="Emri T."/>
            <person name="Fekete E."/>
            <person name="Flipphi M."/>
            <person name="Freyberg S."/>
            <person name="Gallo A."/>
            <person name="Gournas C."/>
            <person name="Habgood R."/>
            <person name="Hainaut M."/>
            <person name="Harispe M.L."/>
            <person name="Henrissat B."/>
            <person name="Hilden K.S."/>
            <person name="Hope R."/>
            <person name="Hossain A."/>
            <person name="Karabika E."/>
            <person name="Karaffa L."/>
            <person name="Karanyi Z."/>
            <person name="Krasevec N."/>
            <person name="Kuo A."/>
            <person name="Kusch H."/>
            <person name="LaButti K."/>
            <person name="Lagendijk E.L."/>
            <person name="Lapidus A."/>
            <person name="Levasseur A."/>
            <person name="Lindquist E."/>
            <person name="Lipzen A."/>
            <person name="Logrieco A.F."/>
            <person name="MacCabe A."/>
            <person name="Maekelae M.R."/>
            <person name="Malavazi I."/>
            <person name="Melin P."/>
            <person name="Meyer V."/>
            <person name="Mielnichuk N."/>
            <person name="Miskei M."/>
            <person name="Molnar A.P."/>
            <person name="Mule G."/>
            <person name="Ngan C.Y."/>
            <person name="Orejas M."/>
            <person name="Orosz E."/>
            <person name="Ouedraogo J.P."/>
            <person name="Overkamp K.M."/>
            <person name="Park H.-S."/>
            <person name="Perrone G."/>
            <person name="Piumi F."/>
            <person name="Punt P.J."/>
            <person name="Ram A.F."/>
            <person name="Ramon A."/>
            <person name="Rauscher S."/>
            <person name="Record E."/>
            <person name="Riano-Pachon D.M."/>
            <person name="Robert V."/>
            <person name="Roehrig J."/>
            <person name="Ruller R."/>
            <person name="Salamov A."/>
            <person name="Salih N.S."/>
            <person name="Samson R.A."/>
            <person name="Sandor E."/>
            <person name="Sanguinetti M."/>
            <person name="Schuetze T."/>
            <person name="Sepcic K."/>
            <person name="Shelest E."/>
            <person name="Sherlock G."/>
            <person name="Sophianopoulou V."/>
            <person name="Squina F.M."/>
            <person name="Sun H."/>
            <person name="Susca A."/>
            <person name="Todd R.B."/>
            <person name="Tsang A."/>
            <person name="Unkles S.E."/>
            <person name="van de Wiele N."/>
            <person name="van Rossen-Uffink D."/>
            <person name="Oliveira J.V."/>
            <person name="Vesth T.C."/>
            <person name="Visser J."/>
            <person name="Yu J.-H."/>
            <person name="Zhou M."/>
            <person name="Andersen M.R."/>
            <person name="Archer D.B."/>
            <person name="Baker S.E."/>
            <person name="Benoit I."/>
            <person name="Brakhage A.A."/>
            <person name="Braus G.H."/>
            <person name="Fischer R."/>
            <person name="Frisvad J.C."/>
            <person name="Goldman G.H."/>
            <person name="Houbraken J."/>
            <person name="Oakley B."/>
            <person name="Pocsi I."/>
            <person name="Scazzocchio C."/>
            <person name="Seiboth B."/>
            <person name="vanKuyk P.A."/>
            <person name="Wortman J."/>
            <person name="Dyer P.S."/>
            <person name="Grigoriev I.V."/>
        </authorList>
    </citation>
    <scope>NUCLEOTIDE SEQUENCE [LARGE SCALE GENOMIC DNA]</scope>
    <source>
        <strain evidence="5">CBS 506.65</strain>
    </source>
</reference>
<feature type="chain" id="PRO_5012499350" description="EF-hand domain-containing protein" evidence="2">
    <location>
        <begin position="22"/>
        <end position="201"/>
    </location>
</feature>
<dbReference type="InterPro" id="IPR040250">
    <property type="entry name" value="Nucleobindin"/>
</dbReference>
<dbReference type="Gene3D" id="1.10.238.10">
    <property type="entry name" value="EF-hand"/>
    <property type="match status" value="1"/>
</dbReference>
<dbReference type="SUPFAM" id="SSF47473">
    <property type="entry name" value="EF-hand"/>
    <property type="match status" value="1"/>
</dbReference>
<evidence type="ECO:0000256" key="1">
    <source>
        <dbReference type="ARBA" id="ARBA00022729"/>
    </source>
</evidence>
<protein>
    <recommendedName>
        <fullName evidence="3">EF-hand domain-containing protein</fullName>
    </recommendedName>
</protein>
<dbReference type="GeneID" id="34611816"/>
<dbReference type="GO" id="GO:0005793">
    <property type="term" value="C:endoplasmic reticulum-Golgi intermediate compartment"/>
    <property type="evidence" value="ECO:0007669"/>
    <property type="project" value="TreeGrafter"/>
</dbReference>